<protein>
    <recommendedName>
        <fullName evidence="1">DUF1707 domain-containing protein</fullName>
    </recommendedName>
</protein>
<accession>A0A1W2DEF5</accession>
<dbReference type="OrthoDB" id="4772576at2"/>
<dbReference type="RefSeq" id="WP_084427173.1">
    <property type="nucleotide sequence ID" value="NZ_FWXV01000002.1"/>
</dbReference>
<dbReference type="Pfam" id="PF08044">
    <property type="entry name" value="DUF1707"/>
    <property type="match status" value="1"/>
</dbReference>
<sequence length="201" mass="22622">MTDPRDLRVSDSEREHVVGLLHKALANALISLEEFTTRTETALAAITRSELNAVLIDIPGLVNTETVPDQRLELRSVLSKMRRRGRWDVPNELVLRCDQSWCELDFAVARIPYQLVKIEFDVRAAHVRLKLPSESALDATALQVMNCRYLNKVRPGPQPGPQFVLSGKVRGGTLTITRPVALRLGSVMVRFPLKIDRVAEY</sequence>
<dbReference type="PANTHER" id="PTHR40763:SF5">
    <property type="entry name" value="MEMBRANE PROTEIN"/>
    <property type="match status" value="1"/>
</dbReference>
<evidence type="ECO:0000259" key="1">
    <source>
        <dbReference type="Pfam" id="PF08044"/>
    </source>
</evidence>
<name>A0A1W2DEF5_KIBAR</name>
<dbReference type="InterPro" id="IPR012551">
    <property type="entry name" value="DUF1707_SHOCT-like"/>
</dbReference>
<dbReference type="PANTHER" id="PTHR40763">
    <property type="entry name" value="MEMBRANE PROTEIN-RELATED"/>
    <property type="match status" value="1"/>
</dbReference>
<keyword evidence="3" id="KW-1185">Reference proteome</keyword>
<dbReference type="Proteomes" id="UP000192674">
    <property type="component" value="Unassembled WGS sequence"/>
</dbReference>
<reference evidence="2 3" key="1">
    <citation type="submission" date="2017-04" db="EMBL/GenBank/DDBJ databases">
        <authorList>
            <person name="Afonso C.L."/>
            <person name="Miller P.J."/>
            <person name="Scott M.A."/>
            <person name="Spackman E."/>
            <person name="Goraichik I."/>
            <person name="Dimitrov K.M."/>
            <person name="Suarez D.L."/>
            <person name="Swayne D.E."/>
        </authorList>
    </citation>
    <scope>NUCLEOTIDE SEQUENCE [LARGE SCALE GENOMIC DNA]</scope>
    <source>
        <strain evidence="2 3">DSM 43828</strain>
    </source>
</reference>
<evidence type="ECO:0000313" key="2">
    <source>
        <dbReference type="EMBL" id="SMC95871.1"/>
    </source>
</evidence>
<gene>
    <name evidence="2" type="ORF">SAMN05661093_03223</name>
</gene>
<evidence type="ECO:0000313" key="3">
    <source>
        <dbReference type="Proteomes" id="UP000192674"/>
    </source>
</evidence>
<organism evidence="2 3">
    <name type="scientific">Kibdelosporangium aridum</name>
    <dbReference type="NCBI Taxonomy" id="2030"/>
    <lineage>
        <taxon>Bacteria</taxon>
        <taxon>Bacillati</taxon>
        <taxon>Actinomycetota</taxon>
        <taxon>Actinomycetes</taxon>
        <taxon>Pseudonocardiales</taxon>
        <taxon>Pseudonocardiaceae</taxon>
        <taxon>Kibdelosporangium</taxon>
    </lineage>
</organism>
<proteinExistence type="predicted"/>
<feature type="domain" description="DUF1707" evidence="1">
    <location>
        <begin position="7"/>
        <end position="59"/>
    </location>
</feature>
<dbReference type="AlphaFoldDB" id="A0A1W2DEF5"/>
<dbReference type="EMBL" id="FWXV01000002">
    <property type="protein sequence ID" value="SMC95871.1"/>
    <property type="molecule type" value="Genomic_DNA"/>
</dbReference>